<dbReference type="InterPro" id="IPR033881">
    <property type="entry name" value="vWA_BatA_type"/>
</dbReference>
<dbReference type="Gene3D" id="3.40.50.410">
    <property type="entry name" value="von Willebrand factor, type A domain"/>
    <property type="match status" value="1"/>
</dbReference>
<protein>
    <submittedName>
        <fullName evidence="3">VWA domain-containing protein</fullName>
    </submittedName>
</protein>
<feature type="domain" description="VWFA" evidence="2">
    <location>
        <begin position="93"/>
        <end position="294"/>
    </location>
</feature>
<reference evidence="4" key="1">
    <citation type="journal article" date="2019" name="Int. J. Syst. Evol. Microbiol.">
        <title>The Global Catalogue of Microorganisms (GCM) 10K type strain sequencing project: providing services to taxonomists for standard genome sequencing and annotation.</title>
        <authorList>
            <consortium name="The Broad Institute Genomics Platform"/>
            <consortium name="The Broad Institute Genome Sequencing Center for Infectious Disease"/>
            <person name="Wu L."/>
            <person name="Ma J."/>
        </authorList>
    </citation>
    <scope>NUCLEOTIDE SEQUENCE [LARGE SCALE GENOMIC DNA]</scope>
    <source>
        <strain evidence="4">JCM 17805</strain>
    </source>
</reference>
<dbReference type="InterPro" id="IPR002035">
    <property type="entry name" value="VWF_A"/>
</dbReference>
<dbReference type="SMART" id="SM00327">
    <property type="entry name" value="VWA"/>
    <property type="match status" value="1"/>
</dbReference>
<dbReference type="EMBL" id="BAABFL010000475">
    <property type="protein sequence ID" value="GAA4652437.1"/>
    <property type="molecule type" value="Genomic_DNA"/>
</dbReference>
<dbReference type="CDD" id="cd01467">
    <property type="entry name" value="vWA_BatA_type"/>
    <property type="match status" value="1"/>
</dbReference>
<evidence type="ECO:0000313" key="3">
    <source>
        <dbReference type="EMBL" id="GAA4652437.1"/>
    </source>
</evidence>
<dbReference type="RefSeq" id="WP_345199007.1">
    <property type="nucleotide sequence ID" value="NZ_BAABFL010000475.1"/>
</dbReference>
<dbReference type="Pfam" id="PF00092">
    <property type="entry name" value="VWA"/>
    <property type="match status" value="1"/>
</dbReference>
<proteinExistence type="predicted"/>
<keyword evidence="1" id="KW-0812">Transmembrane</keyword>
<keyword evidence="4" id="KW-1185">Reference proteome</keyword>
<name>A0ABP8V967_9GAMM</name>
<dbReference type="PANTHER" id="PTHR22550">
    <property type="entry name" value="SPORE GERMINATION PROTEIN"/>
    <property type="match status" value="1"/>
</dbReference>
<evidence type="ECO:0000259" key="2">
    <source>
        <dbReference type="PROSITE" id="PS50234"/>
    </source>
</evidence>
<dbReference type="SUPFAM" id="SSF53300">
    <property type="entry name" value="vWA-like"/>
    <property type="match status" value="1"/>
</dbReference>
<dbReference type="InterPro" id="IPR036465">
    <property type="entry name" value="vWFA_dom_sf"/>
</dbReference>
<keyword evidence="1" id="KW-1133">Transmembrane helix</keyword>
<gene>
    <name evidence="3" type="ORF">GCM10023116_47210</name>
</gene>
<dbReference type="Proteomes" id="UP001500604">
    <property type="component" value="Unassembled WGS sequence"/>
</dbReference>
<sequence length="339" mass="37975">MFELYWPWVWLLLPLPLLVYRFTPPADEQHQAALQVPFYQQVEQALPGDSPAHLIRNLWRKGLLIVTWLLLLLAASQPRWVGDPVSLPVTGRDLMMAVDLSGSMEIQDLELQGEAVTRLDVIKHVVSDFVMQRKGDRLGLILFGTNAYLQTPLTFDLKTVQTLLNEATIGIAGEKTAIGDAIGLAVRHLRKRPEDQRILILLTDGANTAGEVSPDQSAELAKEEKVRIYTIGVGADEMIQPGIFGSSFGARRVNPSADLDEDMLTKIADQTGGRYFRARNTEELQKIYGLLNQLEPVEQSKETFRPVQSLYYWPLAAALLCSFALALSFLLPTLRRRAR</sequence>
<evidence type="ECO:0000256" key="1">
    <source>
        <dbReference type="SAM" id="Phobius"/>
    </source>
</evidence>
<evidence type="ECO:0000313" key="4">
    <source>
        <dbReference type="Proteomes" id="UP001500604"/>
    </source>
</evidence>
<accession>A0ABP8V967</accession>
<keyword evidence="1" id="KW-0472">Membrane</keyword>
<feature type="transmembrane region" description="Helical" evidence="1">
    <location>
        <begin position="310"/>
        <end position="331"/>
    </location>
</feature>
<dbReference type="PANTHER" id="PTHR22550:SF18">
    <property type="entry name" value="VWFA DOMAIN-CONTAINING PROTEIN"/>
    <property type="match status" value="1"/>
</dbReference>
<organism evidence="3 4">
    <name type="scientific">Kistimonas scapharcae</name>
    <dbReference type="NCBI Taxonomy" id="1036133"/>
    <lineage>
        <taxon>Bacteria</taxon>
        <taxon>Pseudomonadati</taxon>
        <taxon>Pseudomonadota</taxon>
        <taxon>Gammaproteobacteria</taxon>
        <taxon>Oceanospirillales</taxon>
        <taxon>Endozoicomonadaceae</taxon>
        <taxon>Kistimonas</taxon>
    </lineage>
</organism>
<dbReference type="PROSITE" id="PS50234">
    <property type="entry name" value="VWFA"/>
    <property type="match status" value="1"/>
</dbReference>
<dbReference type="InterPro" id="IPR050768">
    <property type="entry name" value="UPF0353/GerABKA_families"/>
</dbReference>
<comment type="caution">
    <text evidence="3">The sequence shown here is derived from an EMBL/GenBank/DDBJ whole genome shotgun (WGS) entry which is preliminary data.</text>
</comment>